<proteinExistence type="predicted"/>
<feature type="transmembrane region" description="Helical" evidence="2">
    <location>
        <begin position="313"/>
        <end position="334"/>
    </location>
</feature>
<organism evidence="3 4">
    <name type="scientific">Saccharomonospora cyanea NA-134</name>
    <dbReference type="NCBI Taxonomy" id="882082"/>
    <lineage>
        <taxon>Bacteria</taxon>
        <taxon>Bacillati</taxon>
        <taxon>Actinomycetota</taxon>
        <taxon>Actinomycetes</taxon>
        <taxon>Pseudonocardiales</taxon>
        <taxon>Pseudonocardiaceae</taxon>
        <taxon>Saccharomonospora</taxon>
    </lineage>
</organism>
<feature type="transmembrane region" description="Helical" evidence="2">
    <location>
        <begin position="341"/>
        <end position="360"/>
    </location>
</feature>
<gene>
    <name evidence="3" type="ORF">SaccyDRAFT_3701</name>
</gene>
<feature type="transmembrane region" description="Helical" evidence="2">
    <location>
        <begin position="264"/>
        <end position="284"/>
    </location>
</feature>
<feature type="region of interest" description="Disordered" evidence="1">
    <location>
        <begin position="575"/>
        <end position="617"/>
    </location>
</feature>
<dbReference type="eggNOG" id="COG1807">
    <property type="taxonomic scope" value="Bacteria"/>
</dbReference>
<reference evidence="3 4" key="1">
    <citation type="submission" date="2011-11" db="EMBL/GenBank/DDBJ databases">
        <title>The Noncontiguous Finished sequence of Saccharomonospora cyanea NA-134.</title>
        <authorList>
            <consortium name="US DOE Joint Genome Institute"/>
            <person name="Lucas S."/>
            <person name="Han J."/>
            <person name="Lapidus A."/>
            <person name="Cheng J.-F."/>
            <person name="Goodwin L."/>
            <person name="Pitluck S."/>
            <person name="Peters L."/>
            <person name="Ovchinnikova G."/>
            <person name="Lu M."/>
            <person name="Detter J.C."/>
            <person name="Han C."/>
            <person name="Tapia R."/>
            <person name="Land M."/>
            <person name="Hauser L."/>
            <person name="Kyrpides N."/>
            <person name="Ivanova N."/>
            <person name="Pagani I."/>
            <person name="Brambilla E.-M."/>
            <person name="Klenk H.-P."/>
            <person name="Woyke T."/>
        </authorList>
    </citation>
    <scope>NUCLEOTIDE SEQUENCE [LARGE SCALE GENOMIC DNA]</scope>
    <source>
        <strain evidence="3 4">NA-134</strain>
    </source>
</reference>
<feature type="transmembrane region" description="Helical" evidence="2">
    <location>
        <begin position="397"/>
        <end position="417"/>
    </location>
</feature>
<dbReference type="STRING" id="882082.SaccyDRAFT_3701"/>
<name>H5XFA5_9PSEU</name>
<evidence type="ECO:0008006" key="5">
    <source>
        <dbReference type="Google" id="ProtNLM"/>
    </source>
</evidence>
<feature type="transmembrane region" description="Helical" evidence="2">
    <location>
        <begin position="192"/>
        <end position="210"/>
    </location>
</feature>
<evidence type="ECO:0000256" key="2">
    <source>
        <dbReference type="SAM" id="Phobius"/>
    </source>
</evidence>
<evidence type="ECO:0000313" key="4">
    <source>
        <dbReference type="Proteomes" id="UP000002791"/>
    </source>
</evidence>
<feature type="compositionally biased region" description="Low complexity" evidence="1">
    <location>
        <begin position="607"/>
        <end position="617"/>
    </location>
</feature>
<feature type="transmembrane region" description="Helical" evidence="2">
    <location>
        <begin position="135"/>
        <end position="156"/>
    </location>
</feature>
<keyword evidence="2" id="KW-1133">Transmembrane helix</keyword>
<evidence type="ECO:0000313" key="3">
    <source>
        <dbReference type="EMBL" id="EHR62528.1"/>
    </source>
</evidence>
<dbReference type="AlphaFoldDB" id="H5XFA5"/>
<keyword evidence="2" id="KW-0472">Membrane</keyword>
<keyword evidence="2" id="KW-0812">Transmembrane</keyword>
<feature type="transmembrane region" description="Helical" evidence="2">
    <location>
        <begin position="372"/>
        <end position="390"/>
    </location>
</feature>
<dbReference type="EMBL" id="CM001440">
    <property type="protein sequence ID" value="EHR62528.1"/>
    <property type="molecule type" value="Genomic_DNA"/>
</dbReference>
<protein>
    <recommendedName>
        <fullName evidence="5">Glycosyltransferase RgtA/B/C/D-like domain-containing protein</fullName>
    </recommendedName>
</protein>
<accession>H5XFA5</accession>
<sequence length="617" mass="66266">MARTWGDRAALYSDAMTLASVGDVRTVHEPQPGDGATPHPGPARRARFAPIASVSAGTALIGVHASLYGNWLIDDAAITFAYARSFAEGLGPVVQPGAPPVEGYSNPTWLLLLVLGRFTGLFDNGTLFGVPDYVLFPKALALLCCAGILTLSYVAARKVFSTLAWVVPLATGAVLAAIPSFVIWAFSGLENPLYALLLVGQAVLLFCAVLDNRLLTTKVALAAGGLAALAALTRPEGLIYAGTYPLVLLTQLRRATFPMSVRRCVESTVAFALPVGAYFGWRYATFGQWLSMPSVAKAQDLPTLEDMARPGELVSYLGALAVLFVMAVIAIALARAPWWRPGLLAVLAPLGLAVIAYAVLEPDWMEQYRFATPVWVLGTLAATLAAVEVLRSASVRARAWLTAGLVATLLPTGAVFAEASEEFQAQPNISACYVADRFGRVFNGYADILGLEKASLLIPDLGGSALTSRLELVDMAGLTHAEFAEMAREGDRRAQVEYVYTVAKPTFVHVREPWSSGTGIGWDPRLERDYYPIHFDIYQGEPHGDWVRKSAVPTPELLAELRDYADRSAAWVEQRAGVSPLRDCGPTLHRGETGLSEPFPGEERSPESPARPEAAAR</sequence>
<evidence type="ECO:0000256" key="1">
    <source>
        <dbReference type="SAM" id="MobiDB-lite"/>
    </source>
</evidence>
<keyword evidence="4" id="KW-1185">Reference proteome</keyword>
<dbReference type="Proteomes" id="UP000002791">
    <property type="component" value="Chromosome"/>
</dbReference>
<feature type="transmembrane region" description="Helical" evidence="2">
    <location>
        <begin position="163"/>
        <end position="186"/>
    </location>
</feature>
<dbReference type="HOGENOM" id="CLU_469194_0_0_11"/>